<evidence type="ECO:0000313" key="1">
    <source>
        <dbReference type="EMBL" id="EKC49589.1"/>
    </source>
</evidence>
<name>K1S2M3_9ZZZZ</name>
<feature type="non-terminal residue" evidence="1">
    <location>
        <position position="1"/>
    </location>
</feature>
<organism evidence="1">
    <name type="scientific">human gut metagenome</name>
    <dbReference type="NCBI Taxonomy" id="408170"/>
    <lineage>
        <taxon>unclassified sequences</taxon>
        <taxon>metagenomes</taxon>
        <taxon>organismal metagenomes</taxon>
    </lineage>
</organism>
<protein>
    <submittedName>
        <fullName evidence="1">Uncharacterized protein</fullName>
    </submittedName>
</protein>
<accession>K1S2M3</accession>
<reference evidence="1" key="1">
    <citation type="journal article" date="2013" name="Environ. Microbiol.">
        <title>Microbiota from the distal guts of lean and obese adolescents exhibit partial functional redundancy besides clear differences in community structure.</title>
        <authorList>
            <person name="Ferrer M."/>
            <person name="Ruiz A."/>
            <person name="Lanza F."/>
            <person name="Haange S.B."/>
            <person name="Oberbach A."/>
            <person name="Till H."/>
            <person name="Bargiela R."/>
            <person name="Campoy C."/>
            <person name="Segura M.T."/>
            <person name="Richter M."/>
            <person name="von Bergen M."/>
            <person name="Seifert J."/>
            <person name="Suarez A."/>
        </authorList>
    </citation>
    <scope>NUCLEOTIDE SEQUENCE</scope>
</reference>
<proteinExistence type="predicted"/>
<gene>
    <name evidence="1" type="ORF">LEA_18323</name>
</gene>
<comment type="caution">
    <text evidence="1">The sequence shown here is derived from an EMBL/GenBank/DDBJ whole genome shotgun (WGS) entry which is preliminary data.</text>
</comment>
<sequence>DFTASGCDSKEVNNPFGSDVVFNANAIVSQYCAYKDTDATSIS</sequence>
<dbReference type="EMBL" id="AJWY01012568">
    <property type="protein sequence ID" value="EKC49589.1"/>
    <property type="molecule type" value="Genomic_DNA"/>
</dbReference>
<dbReference type="AlphaFoldDB" id="K1S2M3"/>